<dbReference type="InterPro" id="IPR016192">
    <property type="entry name" value="APOBEC/CMP_deaminase_Zn-bd"/>
</dbReference>
<gene>
    <name evidence="2" type="ORF">J1784_04655</name>
</gene>
<dbReference type="PROSITE" id="PS00903">
    <property type="entry name" value="CYT_DCMP_DEAMINASES_1"/>
    <property type="match status" value="1"/>
</dbReference>
<accession>A0ABS6LC34</accession>
<dbReference type="EMBL" id="JAFMOY010000111">
    <property type="protein sequence ID" value="MBU9844305.1"/>
    <property type="molecule type" value="Genomic_DNA"/>
</dbReference>
<dbReference type="Proteomes" id="UP000739284">
    <property type="component" value="Unassembled WGS sequence"/>
</dbReference>
<reference evidence="2 3" key="1">
    <citation type="submission" date="2021-03" db="EMBL/GenBank/DDBJ databases">
        <title>Five novel Rahnella species.</title>
        <authorList>
            <person name="Brady C."/>
            <person name="Asselin J."/>
            <person name="Beer S."/>
            <person name="Bruberg M.B."/>
            <person name="Crampton B."/>
            <person name="Venter S."/>
            <person name="Arnold D."/>
            <person name="Denman S."/>
        </authorList>
    </citation>
    <scope>NUCLEOTIDE SEQUENCE [LARGE SCALE GENOMIC DNA]</scope>
    <source>
        <strain evidence="2 3">FRB 231</strain>
    </source>
</reference>
<name>A0ABS6LC34_9GAMM</name>
<dbReference type="PROSITE" id="PS51747">
    <property type="entry name" value="CYT_DCMP_DEAMINASES_2"/>
    <property type="match status" value="1"/>
</dbReference>
<organism evidence="2 3">
    <name type="scientific">Rahnella ecdela</name>
    <dbReference type="NCBI Taxonomy" id="2816250"/>
    <lineage>
        <taxon>Bacteria</taxon>
        <taxon>Pseudomonadati</taxon>
        <taxon>Pseudomonadota</taxon>
        <taxon>Gammaproteobacteria</taxon>
        <taxon>Enterobacterales</taxon>
        <taxon>Yersiniaceae</taxon>
        <taxon>Rahnella</taxon>
    </lineage>
</organism>
<proteinExistence type="predicted"/>
<evidence type="ECO:0000259" key="1">
    <source>
        <dbReference type="PROSITE" id="PS51747"/>
    </source>
</evidence>
<keyword evidence="3" id="KW-1185">Reference proteome</keyword>
<dbReference type="CDD" id="cd01285">
    <property type="entry name" value="nucleoside_deaminase"/>
    <property type="match status" value="1"/>
</dbReference>
<protein>
    <submittedName>
        <fullName evidence="2">Nucleoside deaminase</fullName>
    </submittedName>
</protein>
<dbReference type="InterPro" id="IPR002125">
    <property type="entry name" value="CMP_dCMP_dom"/>
</dbReference>
<evidence type="ECO:0000313" key="3">
    <source>
        <dbReference type="Proteomes" id="UP000739284"/>
    </source>
</evidence>
<feature type="domain" description="CMP/dCMP-type deaminase" evidence="1">
    <location>
        <begin position="25"/>
        <end position="154"/>
    </location>
</feature>
<sequence length="428" mass="45699">MCNCNCNSSNNTVLKAGEVNDVTYVSVEAAAAAAADQAMQAYCQNTFSVGGVMLDGTGKVLNAIHNNVVMNNKTNDPTAHGERQLIDWYYAQIAQGVELPPPSEITIVTSLDPCCMCTGSIITGGFNVISAAFDTYSGINYDTLADFPSLSADLALVAQETFSYPAVNGDNCFSRPASSAPVAEFFTQDVIDVQTLALCESIFDATLTQVKASINSDLPPDQLKDIKELPADDPIVVALQAIYPDALQYTAPSRGAPDDGLAPFLIEAANTDIAQGGKGNSVAFLDYFGNLLLCLSGDEKASLIQTAFLLVTRNYAQLRYNLRDSLGDEKVLPYLGHPKYGTFVFSHGPDESSHSLIELGAYGSTMEGALPEENPNSFQYGVPTIAQTELDAYCQKLPPLYSSEIKVHPQQVVDQGLIDALEAGLPTV</sequence>
<evidence type="ECO:0000313" key="2">
    <source>
        <dbReference type="EMBL" id="MBU9844305.1"/>
    </source>
</evidence>
<dbReference type="Pfam" id="PF00383">
    <property type="entry name" value="dCMP_cyt_deam_1"/>
    <property type="match status" value="1"/>
</dbReference>
<comment type="caution">
    <text evidence="2">The sequence shown here is derived from an EMBL/GenBank/DDBJ whole genome shotgun (WGS) entry which is preliminary data.</text>
</comment>